<sequence length="119" mass="13763">PEKLLYECKFCHLQTFNNDEIIIHIDNEHKTEVGSSFWSAFQAIMTYNVITGEHEVEGDPPVEVDDDENLPEQENIAIGAEKMWTTENVLKLIKEVKDGKFEFEKKFVWIKIADTSSSQ</sequence>
<protein>
    <submittedName>
        <fullName evidence="1">Uncharacterized protein</fullName>
    </submittedName>
</protein>
<accession>A0A8K0CNF3</accession>
<evidence type="ECO:0000313" key="1">
    <source>
        <dbReference type="EMBL" id="KAF2888407.1"/>
    </source>
</evidence>
<proteinExistence type="predicted"/>
<evidence type="ECO:0000313" key="2">
    <source>
        <dbReference type="Proteomes" id="UP000801492"/>
    </source>
</evidence>
<gene>
    <name evidence="1" type="ORF">ILUMI_17766</name>
</gene>
<comment type="caution">
    <text evidence="1">The sequence shown here is derived from an EMBL/GenBank/DDBJ whole genome shotgun (WGS) entry which is preliminary data.</text>
</comment>
<keyword evidence="2" id="KW-1185">Reference proteome</keyword>
<dbReference type="EMBL" id="VTPC01077601">
    <property type="protein sequence ID" value="KAF2888407.1"/>
    <property type="molecule type" value="Genomic_DNA"/>
</dbReference>
<name>A0A8K0CNF3_IGNLU</name>
<dbReference type="AlphaFoldDB" id="A0A8K0CNF3"/>
<organism evidence="1 2">
    <name type="scientific">Ignelater luminosus</name>
    <name type="common">Cucubano</name>
    <name type="synonym">Pyrophorus luminosus</name>
    <dbReference type="NCBI Taxonomy" id="2038154"/>
    <lineage>
        <taxon>Eukaryota</taxon>
        <taxon>Metazoa</taxon>
        <taxon>Ecdysozoa</taxon>
        <taxon>Arthropoda</taxon>
        <taxon>Hexapoda</taxon>
        <taxon>Insecta</taxon>
        <taxon>Pterygota</taxon>
        <taxon>Neoptera</taxon>
        <taxon>Endopterygota</taxon>
        <taxon>Coleoptera</taxon>
        <taxon>Polyphaga</taxon>
        <taxon>Elateriformia</taxon>
        <taxon>Elateroidea</taxon>
        <taxon>Elateridae</taxon>
        <taxon>Agrypninae</taxon>
        <taxon>Pyrophorini</taxon>
        <taxon>Ignelater</taxon>
    </lineage>
</organism>
<dbReference type="OrthoDB" id="676304at2759"/>
<dbReference type="Proteomes" id="UP000801492">
    <property type="component" value="Unassembled WGS sequence"/>
</dbReference>
<feature type="non-terminal residue" evidence="1">
    <location>
        <position position="1"/>
    </location>
</feature>
<reference evidence="1" key="1">
    <citation type="submission" date="2019-08" db="EMBL/GenBank/DDBJ databases">
        <title>The genome of the North American firefly Photinus pyralis.</title>
        <authorList>
            <consortium name="Photinus pyralis genome working group"/>
            <person name="Fallon T.R."/>
            <person name="Sander Lower S.E."/>
            <person name="Weng J.-K."/>
        </authorList>
    </citation>
    <scope>NUCLEOTIDE SEQUENCE</scope>
    <source>
        <strain evidence="1">TRF0915ILg1</strain>
        <tissue evidence="1">Whole body</tissue>
    </source>
</reference>